<accession>A0AAD5MGU0</accession>
<organism evidence="1 2">
    <name type="scientific">Parelaphostrongylus tenuis</name>
    <name type="common">Meningeal worm</name>
    <dbReference type="NCBI Taxonomy" id="148309"/>
    <lineage>
        <taxon>Eukaryota</taxon>
        <taxon>Metazoa</taxon>
        <taxon>Ecdysozoa</taxon>
        <taxon>Nematoda</taxon>
        <taxon>Chromadorea</taxon>
        <taxon>Rhabditida</taxon>
        <taxon>Rhabditina</taxon>
        <taxon>Rhabditomorpha</taxon>
        <taxon>Strongyloidea</taxon>
        <taxon>Metastrongylidae</taxon>
        <taxon>Parelaphostrongylus</taxon>
    </lineage>
</organism>
<evidence type="ECO:0000313" key="1">
    <source>
        <dbReference type="EMBL" id="KAJ1358307.1"/>
    </source>
</evidence>
<proteinExistence type="predicted"/>
<dbReference type="Proteomes" id="UP001196413">
    <property type="component" value="Unassembled WGS sequence"/>
</dbReference>
<sequence>MSSVRSLDSHTGGTLLVNDDDDIGIGCGGMAGVDGVEETEV</sequence>
<protein>
    <submittedName>
        <fullName evidence="1">Uncharacterized protein</fullName>
    </submittedName>
</protein>
<reference evidence="1" key="1">
    <citation type="submission" date="2021-06" db="EMBL/GenBank/DDBJ databases">
        <title>Parelaphostrongylus tenuis whole genome reference sequence.</title>
        <authorList>
            <person name="Garwood T.J."/>
            <person name="Larsen P.A."/>
            <person name="Fountain-Jones N.M."/>
            <person name="Garbe J.R."/>
            <person name="Macchietto M.G."/>
            <person name="Kania S.A."/>
            <person name="Gerhold R.W."/>
            <person name="Richards J.E."/>
            <person name="Wolf T.M."/>
        </authorList>
    </citation>
    <scope>NUCLEOTIDE SEQUENCE</scope>
    <source>
        <strain evidence="1">MNPRO001-30</strain>
        <tissue evidence="1">Meninges</tissue>
    </source>
</reference>
<evidence type="ECO:0000313" key="2">
    <source>
        <dbReference type="Proteomes" id="UP001196413"/>
    </source>
</evidence>
<gene>
    <name evidence="1" type="ORF">KIN20_016709</name>
</gene>
<name>A0AAD5MGU0_PARTN</name>
<keyword evidence="2" id="KW-1185">Reference proteome</keyword>
<dbReference type="EMBL" id="JAHQIW010003358">
    <property type="protein sequence ID" value="KAJ1358307.1"/>
    <property type="molecule type" value="Genomic_DNA"/>
</dbReference>
<comment type="caution">
    <text evidence="1">The sequence shown here is derived from an EMBL/GenBank/DDBJ whole genome shotgun (WGS) entry which is preliminary data.</text>
</comment>
<dbReference type="AlphaFoldDB" id="A0AAD5MGU0"/>